<keyword evidence="8" id="KW-1185">Reference proteome</keyword>
<dbReference type="SUPFAM" id="SSF161070">
    <property type="entry name" value="SNF-like"/>
    <property type="match status" value="1"/>
</dbReference>
<feature type="transmembrane region" description="Helical" evidence="6">
    <location>
        <begin position="347"/>
        <end position="368"/>
    </location>
</feature>
<keyword evidence="2" id="KW-0813">Transport</keyword>
<feature type="transmembrane region" description="Helical" evidence="6">
    <location>
        <begin position="257"/>
        <end position="281"/>
    </location>
</feature>
<organism evidence="7 8">
    <name type="scientific">Nitrincola lacisaponensis</name>
    <dbReference type="NCBI Taxonomy" id="267850"/>
    <lineage>
        <taxon>Bacteria</taxon>
        <taxon>Pseudomonadati</taxon>
        <taxon>Pseudomonadota</taxon>
        <taxon>Gammaproteobacteria</taxon>
        <taxon>Oceanospirillales</taxon>
        <taxon>Oceanospirillaceae</taxon>
        <taxon>Nitrincola</taxon>
    </lineage>
</organism>
<dbReference type="CDD" id="cd10336">
    <property type="entry name" value="SLC6sbd_Tyt1-Like"/>
    <property type="match status" value="1"/>
</dbReference>
<feature type="transmembrane region" description="Helical" evidence="6">
    <location>
        <begin position="178"/>
        <end position="198"/>
    </location>
</feature>
<dbReference type="OrthoDB" id="9762833at2"/>
<evidence type="ECO:0000313" key="8">
    <source>
        <dbReference type="Proteomes" id="UP000027318"/>
    </source>
</evidence>
<dbReference type="RefSeq" id="WP_036544347.1">
    <property type="nucleotide sequence ID" value="NZ_JMSZ01000016.1"/>
</dbReference>
<accession>A0A063Y3N5</accession>
<dbReference type="GO" id="GO:0016020">
    <property type="term" value="C:membrane"/>
    <property type="evidence" value="ECO:0007669"/>
    <property type="project" value="UniProtKB-SubCell"/>
</dbReference>
<dbReference type="NCBIfam" id="NF037979">
    <property type="entry name" value="Na_transp"/>
    <property type="match status" value="1"/>
</dbReference>
<evidence type="ECO:0000256" key="2">
    <source>
        <dbReference type="ARBA" id="ARBA00022448"/>
    </source>
</evidence>
<evidence type="ECO:0000313" key="7">
    <source>
        <dbReference type="EMBL" id="KDE40299.1"/>
    </source>
</evidence>
<dbReference type="Pfam" id="PF00209">
    <property type="entry name" value="SNF"/>
    <property type="match status" value="2"/>
</dbReference>
<evidence type="ECO:0000256" key="6">
    <source>
        <dbReference type="SAM" id="Phobius"/>
    </source>
</evidence>
<comment type="caution">
    <text evidence="7">The sequence shown here is derived from an EMBL/GenBank/DDBJ whole genome shotgun (WGS) entry which is preliminary data.</text>
</comment>
<keyword evidence="3 6" id="KW-0812">Transmembrane</keyword>
<keyword evidence="5 6" id="KW-0472">Membrane</keyword>
<feature type="transmembrane region" description="Helical" evidence="6">
    <location>
        <begin position="152"/>
        <end position="171"/>
    </location>
</feature>
<dbReference type="InterPro" id="IPR047218">
    <property type="entry name" value="YocR/YhdH-like"/>
</dbReference>
<dbReference type="STRING" id="267850.ADINL_0891"/>
<dbReference type="Proteomes" id="UP000027318">
    <property type="component" value="Unassembled WGS sequence"/>
</dbReference>
<name>A0A063Y3N5_9GAMM</name>
<feature type="transmembrane region" description="Helical" evidence="6">
    <location>
        <begin position="388"/>
        <end position="409"/>
    </location>
</feature>
<proteinExistence type="predicted"/>
<evidence type="ECO:0000256" key="5">
    <source>
        <dbReference type="ARBA" id="ARBA00023136"/>
    </source>
</evidence>
<dbReference type="PANTHER" id="PTHR42948">
    <property type="entry name" value="TRANSPORTER"/>
    <property type="match status" value="1"/>
</dbReference>
<dbReference type="PRINTS" id="PR00176">
    <property type="entry name" value="NANEUSMPORT"/>
</dbReference>
<sequence length="453" mass="50194">MQTDRKAQELWSHRSVFILALMGSSVGLGNIWKFPYLTSEQGGGTFVLLYLACVLLVGVPMMKAEVLLGRHTRSNPVQAMRLLSREAGVSERWRILGWLAVLTGVLIFSFYAVVAAWIFYYVFSLSAGLLADAGWEQSNNFFSRMLADPDTLLTSHTLFMLVVLLILGAGVRRGLDRAIRYLMPLMLLLVLILLVYAYQSGYFWQAYQQLFQFRPERIDGAMVLAALGHAFFTLSLGTGAVMTYGAYLSRKESIGQAVACVGVLDTLLALLIGMVIFPVLLAAQMPSTSGPELLFISLPVAFGQLHAGQVLCVMFFLLVGVAAVTSAISLMEPFTALLEQQWGLRRVVAAVISVATAWCMSLAVLFSFGHLAGVTWYGMNLFELLNFVTTYFLLPLVSLAIMVFTGWILSRRITQSELTLSVPGYYLWRLCLRYLVPLAIGLIFLTNLYNVSF</sequence>
<comment type="subcellular location">
    <subcellularLocation>
        <location evidence="1">Membrane</location>
        <topology evidence="1">Multi-pass membrane protein</topology>
    </subcellularLocation>
</comment>
<dbReference type="InterPro" id="IPR000175">
    <property type="entry name" value="Na/ntran_symport"/>
</dbReference>
<dbReference type="PROSITE" id="PS50267">
    <property type="entry name" value="NA_NEUROTRAN_SYMP_3"/>
    <property type="match status" value="1"/>
</dbReference>
<protein>
    <submittedName>
        <fullName evidence="7">Sodium-dependent transporter family protein</fullName>
    </submittedName>
</protein>
<dbReference type="PANTHER" id="PTHR42948:SF1">
    <property type="entry name" value="TRANSPORTER"/>
    <property type="match status" value="1"/>
</dbReference>
<evidence type="ECO:0000256" key="3">
    <source>
        <dbReference type="ARBA" id="ARBA00022692"/>
    </source>
</evidence>
<keyword evidence="4 6" id="KW-1133">Transmembrane helix</keyword>
<feature type="transmembrane region" description="Helical" evidence="6">
    <location>
        <begin position="95"/>
        <end position="120"/>
    </location>
</feature>
<feature type="transmembrane region" description="Helical" evidence="6">
    <location>
        <begin position="218"/>
        <end position="245"/>
    </location>
</feature>
<dbReference type="EMBL" id="JMSZ01000016">
    <property type="protein sequence ID" value="KDE40299.1"/>
    <property type="molecule type" value="Genomic_DNA"/>
</dbReference>
<reference evidence="7 8" key="1">
    <citation type="journal article" date="2005" name="Int. J. Syst. Evol. Microbiol.">
        <title>Nitrincola lacisaponensis gen. nov., sp. nov., a novel alkaliphilic bacterium isolated from an alkaline, saline lake.</title>
        <authorList>
            <person name="Dimitriu P.A."/>
            <person name="Shukla S.K."/>
            <person name="Conradt J."/>
            <person name="Marquez M.C."/>
            <person name="Ventosa A."/>
            <person name="Maglia A."/>
            <person name="Peyton B.M."/>
            <person name="Pinkart H.C."/>
            <person name="Mormile M.R."/>
        </authorList>
    </citation>
    <scope>NUCLEOTIDE SEQUENCE [LARGE SCALE GENOMIC DNA]</scope>
    <source>
        <strain evidence="7 8">4CA</strain>
    </source>
</reference>
<feature type="transmembrane region" description="Helical" evidence="6">
    <location>
        <begin position="301"/>
        <end position="326"/>
    </location>
</feature>
<dbReference type="AlphaFoldDB" id="A0A063Y3N5"/>
<feature type="transmembrane region" description="Helical" evidence="6">
    <location>
        <begin position="430"/>
        <end position="449"/>
    </location>
</feature>
<feature type="transmembrane region" description="Helical" evidence="6">
    <location>
        <begin position="44"/>
        <end position="62"/>
    </location>
</feature>
<evidence type="ECO:0000256" key="4">
    <source>
        <dbReference type="ARBA" id="ARBA00022989"/>
    </source>
</evidence>
<gene>
    <name evidence="7" type="ORF">ADINL_0891</name>
</gene>
<dbReference type="InterPro" id="IPR037272">
    <property type="entry name" value="SNS_sf"/>
</dbReference>
<evidence type="ECO:0000256" key="1">
    <source>
        <dbReference type="ARBA" id="ARBA00004141"/>
    </source>
</evidence>
<feature type="transmembrane region" description="Helical" evidence="6">
    <location>
        <begin position="12"/>
        <end position="32"/>
    </location>
</feature>